<proteinExistence type="predicted"/>
<dbReference type="AlphaFoldDB" id="A0A1M5KWR4"/>
<accession>A0A1M5KWR4</accession>
<evidence type="ECO:0000313" key="1">
    <source>
        <dbReference type="EMBL" id="SHG57165.1"/>
    </source>
</evidence>
<organism evidence="1 2">
    <name type="scientific">Bradyrhizobium erythrophlei</name>
    <dbReference type="NCBI Taxonomy" id="1437360"/>
    <lineage>
        <taxon>Bacteria</taxon>
        <taxon>Pseudomonadati</taxon>
        <taxon>Pseudomonadota</taxon>
        <taxon>Alphaproteobacteria</taxon>
        <taxon>Hyphomicrobiales</taxon>
        <taxon>Nitrobacteraceae</taxon>
        <taxon>Bradyrhizobium</taxon>
    </lineage>
</organism>
<sequence length="54" mass="6151">MGVLFIVVVLCLIAFSFYWFPNFTKFKPNNGFGPDWDCTPVPRGQPICIKKLGQ</sequence>
<evidence type="ECO:0000313" key="2">
    <source>
        <dbReference type="Proteomes" id="UP000189796"/>
    </source>
</evidence>
<protein>
    <submittedName>
        <fullName evidence="1">Uncharacterized protein</fullName>
    </submittedName>
</protein>
<gene>
    <name evidence="1" type="ORF">SAMN05443248_2000</name>
</gene>
<dbReference type="EMBL" id="LT670817">
    <property type="protein sequence ID" value="SHG57165.1"/>
    <property type="molecule type" value="Genomic_DNA"/>
</dbReference>
<reference evidence="1 2" key="1">
    <citation type="submission" date="2016-11" db="EMBL/GenBank/DDBJ databases">
        <authorList>
            <person name="Jaros S."/>
            <person name="Januszkiewicz K."/>
            <person name="Wedrychowicz H."/>
        </authorList>
    </citation>
    <scope>NUCLEOTIDE SEQUENCE [LARGE SCALE GENOMIC DNA]</scope>
    <source>
        <strain evidence="1 2">GAS138</strain>
    </source>
</reference>
<dbReference type="Proteomes" id="UP000189796">
    <property type="component" value="Chromosome I"/>
</dbReference>
<name>A0A1M5KWR4_9BRAD</name>